<proteinExistence type="predicted"/>
<evidence type="ECO:0000259" key="1">
    <source>
        <dbReference type="Pfam" id="PF01433"/>
    </source>
</evidence>
<accession>A0ABS9KZ26</accession>
<dbReference type="RefSeq" id="WP_237876352.1">
    <property type="nucleotide sequence ID" value="NZ_JAKLTR010000022.1"/>
</dbReference>
<keyword evidence="3" id="KW-1185">Reference proteome</keyword>
<protein>
    <submittedName>
        <fullName evidence="2">M1 family metallopeptidase</fullName>
    </submittedName>
</protein>
<dbReference type="Proteomes" id="UP001165367">
    <property type="component" value="Unassembled WGS sequence"/>
</dbReference>
<dbReference type="CDD" id="cd09604">
    <property type="entry name" value="M1_APN_like"/>
    <property type="match status" value="1"/>
</dbReference>
<feature type="domain" description="Peptidase M1 membrane alanine aminopeptidase" evidence="1">
    <location>
        <begin position="382"/>
        <end position="528"/>
    </location>
</feature>
<dbReference type="EMBL" id="JAKLTR010000022">
    <property type="protein sequence ID" value="MCG2617570.1"/>
    <property type="molecule type" value="Genomic_DNA"/>
</dbReference>
<dbReference type="SUPFAM" id="SSF55486">
    <property type="entry name" value="Metalloproteases ('zincins'), catalytic domain"/>
    <property type="match status" value="1"/>
</dbReference>
<dbReference type="Pfam" id="PF01433">
    <property type="entry name" value="Peptidase_M1"/>
    <property type="match status" value="1"/>
</dbReference>
<gene>
    <name evidence="2" type="ORF">LZZ85_24940</name>
</gene>
<reference evidence="2" key="1">
    <citation type="submission" date="2022-01" db="EMBL/GenBank/DDBJ databases">
        <authorList>
            <person name="Jo J.-H."/>
            <person name="Im W.-T."/>
        </authorList>
    </citation>
    <scope>NUCLEOTIDE SEQUENCE</scope>
    <source>
        <strain evidence="2">NA20</strain>
    </source>
</reference>
<dbReference type="InterPro" id="IPR027268">
    <property type="entry name" value="Peptidase_M4/M1_CTD_sf"/>
</dbReference>
<comment type="caution">
    <text evidence="2">The sequence shown here is derived from an EMBL/GenBank/DDBJ whole genome shotgun (WGS) entry which is preliminary data.</text>
</comment>
<dbReference type="InterPro" id="IPR014782">
    <property type="entry name" value="Peptidase_M1_dom"/>
</dbReference>
<organism evidence="2 3">
    <name type="scientific">Terrimonas ginsenosidimutans</name>
    <dbReference type="NCBI Taxonomy" id="2908004"/>
    <lineage>
        <taxon>Bacteria</taxon>
        <taxon>Pseudomonadati</taxon>
        <taxon>Bacteroidota</taxon>
        <taxon>Chitinophagia</taxon>
        <taxon>Chitinophagales</taxon>
        <taxon>Chitinophagaceae</taxon>
        <taxon>Terrimonas</taxon>
    </lineage>
</organism>
<dbReference type="Gene3D" id="1.10.390.10">
    <property type="entry name" value="Neutral Protease Domain 2"/>
    <property type="match status" value="1"/>
</dbReference>
<evidence type="ECO:0000313" key="3">
    <source>
        <dbReference type="Proteomes" id="UP001165367"/>
    </source>
</evidence>
<name>A0ABS9KZ26_9BACT</name>
<sequence length="629" mass="71487">MQRFLVVLALAGMSVKGYSQGLYKPRDVQHAFDKNTRSADGKPGKDYWQNKARYEINITALPPERTIRGSEQISYINNSPDTLRGVYIKLFMNIHKPGAPSNVPAPQEYLTSGVHIDGFSVNGQKRQWQQSPYSFTVVPVRLAKPLGPKDSIQLSFDWHYDMSLQSNREGMIDSTTFFLAYFYPRVAVYDDYYGWDRNSFLEDHEFYSDFNDYTVNITVPNNYIVWGTGTLQKPETVLQPEYLKRFQQSFTSDKTINVVTKEDLAGKKVTLNKSNTWQFTASNIPDMAFGLSDHFVWDAASIVVDSTTNRRASVQAAFNDTAKDYHEMVAHGQHALKLLSFKWPGVPYPYEKTTIFQGYAGMEYPMMANDETYEDPVFSRFVAEHELAHTYMPFYMGINENRYGFMDEGWATTFEYLMAIEDMGKEKADGFFKQFRVEGWIGDPSAEQDIPIITPGNVVSGAGFGNNIYGKPALGYLALKDMLGDQLFKKSLHEYMNRWNGKHPTPWDYFNTINSATGKNLDWFWNSWFFQPGYIDLAVSDVKKASSGYSISVKNIGGFPAPADLLITYADGSTETKHFNSSVWEKDLKQTAITVATKKQIKSVKLDGGIFMDANTKNNSFPAEDKKGF</sequence>
<evidence type="ECO:0000313" key="2">
    <source>
        <dbReference type="EMBL" id="MCG2617570.1"/>
    </source>
</evidence>